<dbReference type="Proteomes" id="UP001054252">
    <property type="component" value="Unassembled WGS sequence"/>
</dbReference>
<accession>A0AAV5K3X6</accession>
<name>A0AAV5K3X6_9ROSI</name>
<reference evidence="1 2" key="1">
    <citation type="journal article" date="2021" name="Commun. Biol.">
        <title>The genome of Shorea leprosula (Dipterocarpaceae) highlights the ecological relevance of drought in aseasonal tropical rainforests.</title>
        <authorList>
            <person name="Ng K.K.S."/>
            <person name="Kobayashi M.J."/>
            <person name="Fawcett J.A."/>
            <person name="Hatakeyama M."/>
            <person name="Paape T."/>
            <person name="Ng C.H."/>
            <person name="Ang C.C."/>
            <person name="Tnah L.H."/>
            <person name="Lee C.T."/>
            <person name="Nishiyama T."/>
            <person name="Sese J."/>
            <person name="O'Brien M.J."/>
            <person name="Copetti D."/>
            <person name="Mohd Noor M.I."/>
            <person name="Ong R.C."/>
            <person name="Putra M."/>
            <person name="Sireger I.Z."/>
            <person name="Indrioko S."/>
            <person name="Kosugi Y."/>
            <person name="Izuno A."/>
            <person name="Isagi Y."/>
            <person name="Lee S.L."/>
            <person name="Shimizu K.K."/>
        </authorList>
    </citation>
    <scope>NUCLEOTIDE SEQUENCE [LARGE SCALE GENOMIC DNA]</scope>
    <source>
        <strain evidence="1">214</strain>
    </source>
</reference>
<proteinExistence type="predicted"/>
<organism evidence="1 2">
    <name type="scientific">Rubroshorea leprosula</name>
    <dbReference type="NCBI Taxonomy" id="152421"/>
    <lineage>
        <taxon>Eukaryota</taxon>
        <taxon>Viridiplantae</taxon>
        <taxon>Streptophyta</taxon>
        <taxon>Embryophyta</taxon>
        <taxon>Tracheophyta</taxon>
        <taxon>Spermatophyta</taxon>
        <taxon>Magnoliopsida</taxon>
        <taxon>eudicotyledons</taxon>
        <taxon>Gunneridae</taxon>
        <taxon>Pentapetalae</taxon>
        <taxon>rosids</taxon>
        <taxon>malvids</taxon>
        <taxon>Malvales</taxon>
        <taxon>Dipterocarpaceae</taxon>
        <taxon>Rubroshorea</taxon>
    </lineage>
</organism>
<keyword evidence="2" id="KW-1185">Reference proteome</keyword>
<comment type="caution">
    <text evidence="1">The sequence shown here is derived from an EMBL/GenBank/DDBJ whole genome shotgun (WGS) entry which is preliminary data.</text>
</comment>
<dbReference type="AlphaFoldDB" id="A0AAV5K3X6"/>
<protein>
    <submittedName>
        <fullName evidence="1">Uncharacterized protein</fullName>
    </submittedName>
</protein>
<sequence>MRHPFEYYITLITSIKKWCVSNLQKIKKFLCISNCLLKN</sequence>
<gene>
    <name evidence="1" type="ORF">SLEP1_g31626</name>
</gene>
<dbReference type="EMBL" id="BPVZ01000058">
    <property type="protein sequence ID" value="GKV21669.1"/>
    <property type="molecule type" value="Genomic_DNA"/>
</dbReference>
<evidence type="ECO:0000313" key="1">
    <source>
        <dbReference type="EMBL" id="GKV21669.1"/>
    </source>
</evidence>
<evidence type="ECO:0000313" key="2">
    <source>
        <dbReference type="Proteomes" id="UP001054252"/>
    </source>
</evidence>